<dbReference type="PANTHER" id="PTHR35526">
    <property type="entry name" value="ANTI-SIGMA-F FACTOR RSBW-RELATED"/>
    <property type="match status" value="1"/>
</dbReference>
<dbReference type="InterPro" id="IPR036890">
    <property type="entry name" value="HATPase_C_sf"/>
</dbReference>
<dbReference type="AlphaFoldDB" id="A0A3N0E6N8"/>
<dbReference type="EMBL" id="RJMB01000016">
    <property type="protein sequence ID" value="RNL83508.1"/>
    <property type="molecule type" value="Genomic_DNA"/>
</dbReference>
<keyword evidence="4" id="KW-1185">Reference proteome</keyword>
<evidence type="ECO:0000256" key="1">
    <source>
        <dbReference type="ARBA" id="ARBA00022527"/>
    </source>
</evidence>
<feature type="domain" description="Histidine kinase/HSP90-like ATPase" evidence="2">
    <location>
        <begin position="28"/>
        <end position="122"/>
    </location>
</feature>
<evidence type="ECO:0000313" key="3">
    <source>
        <dbReference type="EMBL" id="RNL83508.1"/>
    </source>
</evidence>
<dbReference type="Gene3D" id="3.30.565.10">
    <property type="entry name" value="Histidine kinase-like ATPase, C-terminal domain"/>
    <property type="match status" value="1"/>
</dbReference>
<accession>A0A3N0E6N8</accession>
<dbReference type="OrthoDB" id="4284922at2"/>
<keyword evidence="3" id="KW-0067">ATP-binding</keyword>
<comment type="caution">
    <text evidence="3">The sequence shown here is derived from an EMBL/GenBank/DDBJ whole genome shotgun (WGS) entry which is preliminary data.</text>
</comment>
<keyword evidence="1" id="KW-0723">Serine/threonine-protein kinase</keyword>
<dbReference type="InterPro" id="IPR003594">
    <property type="entry name" value="HATPase_dom"/>
</dbReference>
<proteinExistence type="predicted"/>
<organism evidence="3 4">
    <name type="scientific">Halostreptopolyspora alba</name>
    <dbReference type="NCBI Taxonomy" id="2487137"/>
    <lineage>
        <taxon>Bacteria</taxon>
        <taxon>Bacillati</taxon>
        <taxon>Actinomycetota</taxon>
        <taxon>Actinomycetes</taxon>
        <taxon>Streptosporangiales</taxon>
        <taxon>Nocardiopsidaceae</taxon>
        <taxon>Halostreptopolyspora</taxon>
    </lineage>
</organism>
<dbReference type="CDD" id="cd16936">
    <property type="entry name" value="HATPase_RsbW-like"/>
    <property type="match status" value="1"/>
</dbReference>
<dbReference type="Proteomes" id="UP000269198">
    <property type="component" value="Unassembled WGS sequence"/>
</dbReference>
<name>A0A3N0E6N8_9ACTN</name>
<protein>
    <submittedName>
        <fullName evidence="3">ATP-binding protein</fullName>
    </submittedName>
</protein>
<reference evidence="3 4" key="1">
    <citation type="submission" date="2018-11" db="EMBL/GenBank/DDBJ databases">
        <title>The genome draft of YIM 96095.</title>
        <authorList>
            <person name="Tang S.-K."/>
            <person name="Chunyu W.-X."/>
            <person name="Feng Y.-Z."/>
        </authorList>
    </citation>
    <scope>NUCLEOTIDE SEQUENCE [LARGE SCALE GENOMIC DNA]</scope>
    <source>
        <strain evidence="3 4">YIM 96095</strain>
    </source>
</reference>
<dbReference type="GO" id="GO:0005524">
    <property type="term" value="F:ATP binding"/>
    <property type="evidence" value="ECO:0007669"/>
    <property type="project" value="UniProtKB-KW"/>
</dbReference>
<dbReference type="Pfam" id="PF13581">
    <property type="entry name" value="HATPase_c_2"/>
    <property type="match status" value="1"/>
</dbReference>
<dbReference type="GO" id="GO:0004674">
    <property type="term" value="F:protein serine/threonine kinase activity"/>
    <property type="evidence" value="ECO:0007669"/>
    <property type="project" value="UniProtKB-KW"/>
</dbReference>
<evidence type="ECO:0000313" key="4">
    <source>
        <dbReference type="Proteomes" id="UP000269198"/>
    </source>
</evidence>
<keyword evidence="3" id="KW-0547">Nucleotide-binding</keyword>
<dbReference type="SUPFAM" id="SSF55874">
    <property type="entry name" value="ATPase domain of HSP90 chaperone/DNA topoisomerase II/histidine kinase"/>
    <property type="match status" value="1"/>
</dbReference>
<sequence length="149" mass="16523">MEERRTAPTELPGPPVRRRFPGLSNQIKYARRFVERQLANSPVLTEATLLTSELSTNAVTHSASGSPGGKFEVSVYVATGWARVEVRDLGSLEQPRAQHRHPYDTSEHGRGLDLVDAMATKWGTEPRADGLGRLVWFELVWEVGSPLSD</sequence>
<gene>
    <name evidence="3" type="ORF">EFW17_16045</name>
</gene>
<dbReference type="InterPro" id="IPR050267">
    <property type="entry name" value="Anti-sigma-factor_SerPK"/>
</dbReference>
<dbReference type="PANTHER" id="PTHR35526:SF3">
    <property type="entry name" value="ANTI-SIGMA-F FACTOR RSBW"/>
    <property type="match status" value="1"/>
</dbReference>
<keyword evidence="1" id="KW-0808">Transferase</keyword>
<evidence type="ECO:0000259" key="2">
    <source>
        <dbReference type="Pfam" id="PF13581"/>
    </source>
</evidence>
<keyword evidence="1" id="KW-0418">Kinase</keyword>
<dbReference type="RefSeq" id="WP_123202215.1">
    <property type="nucleotide sequence ID" value="NZ_RJMB01000016.1"/>
</dbReference>